<gene>
    <name evidence="1" type="ORF">HJG60_011563</name>
</gene>
<evidence type="ECO:0000313" key="2">
    <source>
        <dbReference type="Proteomes" id="UP000664940"/>
    </source>
</evidence>
<organism evidence="1 2">
    <name type="scientific">Phyllostomus discolor</name>
    <name type="common">pale spear-nosed bat</name>
    <dbReference type="NCBI Taxonomy" id="89673"/>
    <lineage>
        <taxon>Eukaryota</taxon>
        <taxon>Metazoa</taxon>
        <taxon>Chordata</taxon>
        <taxon>Craniata</taxon>
        <taxon>Vertebrata</taxon>
        <taxon>Euteleostomi</taxon>
        <taxon>Mammalia</taxon>
        <taxon>Eutheria</taxon>
        <taxon>Laurasiatheria</taxon>
        <taxon>Chiroptera</taxon>
        <taxon>Yangochiroptera</taxon>
        <taxon>Phyllostomidae</taxon>
        <taxon>Phyllostominae</taxon>
        <taxon>Phyllostomus</taxon>
    </lineage>
</organism>
<proteinExistence type="predicted"/>
<evidence type="ECO:0000313" key="1">
    <source>
        <dbReference type="EMBL" id="KAF6099832.1"/>
    </source>
</evidence>
<protein>
    <submittedName>
        <fullName evidence="1">Uncharacterized protein</fullName>
    </submittedName>
</protein>
<dbReference type="Proteomes" id="UP000664940">
    <property type="component" value="Unassembled WGS sequence"/>
</dbReference>
<sequence>MLLSTFVYEVFFKILFIYRGEGREKEKKRNINVWLLLLCPLLGTWPATQACDQRPFGSQASAQSTEPHQPGLYMSFYVDIHLQLFRFVLFFEYIPKNGIAGPNSAFNWPDCFLKRLFRFTFPPTVL</sequence>
<reference evidence="1 2" key="1">
    <citation type="journal article" date="2020" name="Nature">
        <title>Six reference-quality genomes reveal evolution of bat adaptations.</title>
        <authorList>
            <person name="Jebb D."/>
            <person name="Huang Z."/>
            <person name="Pippel M."/>
            <person name="Hughes G.M."/>
            <person name="Lavrichenko K."/>
            <person name="Devanna P."/>
            <person name="Winkler S."/>
            <person name="Jermiin L.S."/>
            <person name="Skirmuntt E.C."/>
            <person name="Katzourakis A."/>
            <person name="Burkitt-Gray L."/>
            <person name="Ray D.A."/>
            <person name="Sullivan K.A.M."/>
            <person name="Roscito J.G."/>
            <person name="Kirilenko B.M."/>
            <person name="Davalos L.M."/>
            <person name="Corthals A.P."/>
            <person name="Power M.L."/>
            <person name="Jones G."/>
            <person name="Ransome R.D."/>
            <person name="Dechmann D.K.N."/>
            <person name="Locatelli A.G."/>
            <person name="Puechmaille S.J."/>
            <person name="Fedrigo O."/>
            <person name="Jarvis E.D."/>
            <person name="Hiller M."/>
            <person name="Vernes S.C."/>
            <person name="Myers E.W."/>
            <person name="Teeling E.C."/>
        </authorList>
    </citation>
    <scope>NUCLEOTIDE SEQUENCE [LARGE SCALE GENOMIC DNA]</scope>
    <source>
        <strain evidence="1">Bat1K_MPI-CBG_1</strain>
    </source>
</reference>
<dbReference type="AlphaFoldDB" id="A0A834E391"/>
<comment type="caution">
    <text evidence="1">The sequence shown here is derived from an EMBL/GenBank/DDBJ whole genome shotgun (WGS) entry which is preliminary data.</text>
</comment>
<accession>A0A834E391</accession>
<dbReference type="EMBL" id="JABVXQ010000007">
    <property type="protein sequence ID" value="KAF6099832.1"/>
    <property type="molecule type" value="Genomic_DNA"/>
</dbReference>
<name>A0A834E391_9CHIR</name>